<keyword evidence="4" id="KW-0479">Metal-binding</keyword>
<keyword evidence="2" id="KW-0808">Transferase</keyword>
<dbReference type="Proteomes" id="UP000181976">
    <property type="component" value="Unassembled WGS sequence"/>
</dbReference>
<dbReference type="PANTHER" id="PTHR11085">
    <property type="entry name" value="NAD-DEPENDENT PROTEIN DEACYLASE SIRTUIN-5, MITOCHONDRIAL-RELATED"/>
    <property type="match status" value="1"/>
</dbReference>
<evidence type="ECO:0000313" key="6">
    <source>
        <dbReference type="EMBL" id="SFE89948.1"/>
    </source>
</evidence>
<evidence type="ECO:0000256" key="2">
    <source>
        <dbReference type="ARBA" id="ARBA00022679"/>
    </source>
</evidence>
<dbReference type="OrthoDB" id="9800582at2"/>
<dbReference type="Gene3D" id="3.30.1600.10">
    <property type="entry name" value="SIR2/SIRT2 'Small Domain"/>
    <property type="match status" value="1"/>
</dbReference>
<keyword evidence="7" id="KW-1185">Reference proteome</keyword>
<dbReference type="eggNOG" id="COG0846">
    <property type="taxonomic scope" value="Bacteria"/>
</dbReference>
<evidence type="ECO:0000313" key="7">
    <source>
        <dbReference type="Proteomes" id="UP000181976"/>
    </source>
</evidence>
<dbReference type="SUPFAM" id="SSF52467">
    <property type="entry name" value="DHS-like NAD/FAD-binding domain"/>
    <property type="match status" value="1"/>
</dbReference>
<protein>
    <recommendedName>
        <fullName evidence="1">protein acetyllysine N-acetyltransferase</fullName>
        <ecNumber evidence="1">2.3.1.286</ecNumber>
    </recommendedName>
</protein>
<dbReference type="Gene3D" id="3.40.50.1220">
    <property type="entry name" value="TPP-binding domain"/>
    <property type="match status" value="1"/>
</dbReference>
<dbReference type="AlphaFoldDB" id="A0A1I2EBU0"/>
<keyword evidence="3" id="KW-0520">NAD</keyword>
<reference evidence="6 7" key="1">
    <citation type="submission" date="2016-10" db="EMBL/GenBank/DDBJ databases">
        <authorList>
            <person name="de Groot N.N."/>
        </authorList>
    </citation>
    <scope>NUCLEOTIDE SEQUENCE [LARGE SCALE GENOMIC DNA]</scope>
    <source>
        <strain evidence="6 7">DSM 19012</strain>
    </source>
</reference>
<dbReference type="GO" id="GO:0046872">
    <property type="term" value="F:metal ion binding"/>
    <property type="evidence" value="ECO:0007669"/>
    <property type="project" value="UniProtKB-KW"/>
</dbReference>
<dbReference type="InterPro" id="IPR026591">
    <property type="entry name" value="Sirtuin_cat_small_dom_sf"/>
</dbReference>
<dbReference type="GO" id="GO:0017136">
    <property type="term" value="F:histone deacetylase activity, NAD-dependent"/>
    <property type="evidence" value="ECO:0007669"/>
    <property type="project" value="TreeGrafter"/>
</dbReference>
<feature type="binding site" evidence="4">
    <location>
        <position position="152"/>
    </location>
    <ligand>
        <name>Zn(2+)</name>
        <dbReference type="ChEBI" id="CHEBI:29105"/>
    </ligand>
</feature>
<sequence length="248" mass="27529">MEDDLIEKSVESLRHSKYTFAFTGAGISVESGVPPFRGKNGIWSKYDPKVLDLDYFYANPLEAWKVIREIFYDYFGKAKPNPAHSILGEWEQKGFLKCVVTQNIDNLHQAGGSKKVYEFHGNAQKMICTKCSYRFPADEVDFDKLPVACPKCGGLVKPDFVFFGEAIPSDAYAGSLDAARNADVCIVIGSLGEVMPAAMIPMEAKRNGATIIEINPETTNFTNQITDYHLKMGASDAMKILNDKLFSN</sequence>
<dbReference type="EC" id="2.3.1.286" evidence="1"/>
<accession>A0A1I2EBU0</accession>
<organism evidence="6 7">
    <name type="scientific">Thermophagus xiamenensis</name>
    <dbReference type="NCBI Taxonomy" id="385682"/>
    <lineage>
        <taxon>Bacteria</taxon>
        <taxon>Pseudomonadati</taxon>
        <taxon>Bacteroidota</taxon>
        <taxon>Bacteroidia</taxon>
        <taxon>Marinilabiliales</taxon>
        <taxon>Marinilabiliaceae</taxon>
        <taxon>Thermophagus</taxon>
    </lineage>
</organism>
<feature type="active site" description="Proton acceptor" evidence="4">
    <location>
        <position position="120"/>
    </location>
</feature>
<dbReference type="InParanoid" id="A0A1I2EBU0"/>
<dbReference type="RefSeq" id="WP_010528597.1">
    <property type="nucleotide sequence ID" value="NZ_AFSL01000088.1"/>
</dbReference>
<name>A0A1I2EBU0_9BACT</name>
<feature type="binding site" evidence="4">
    <location>
        <position position="149"/>
    </location>
    <ligand>
        <name>Zn(2+)</name>
        <dbReference type="ChEBI" id="CHEBI:29105"/>
    </ligand>
</feature>
<gene>
    <name evidence="6" type="ORF">SAMN05444380_1227</name>
</gene>
<feature type="domain" description="Deacetylase sirtuin-type" evidence="5">
    <location>
        <begin position="1"/>
        <end position="248"/>
    </location>
</feature>
<dbReference type="FunCoup" id="A0A1I2EBU0">
    <property type="interactions" value="354"/>
</dbReference>
<dbReference type="InterPro" id="IPR050134">
    <property type="entry name" value="NAD-dep_sirtuin_deacylases"/>
</dbReference>
<dbReference type="GO" id="GO:0070403">
    <property type="term" value="F:NAD+ binding"/>
    <property type="evidence" value="ECO:0007669"/>
    <property type="project" value="InterPro"/>
</dbReference>
<dbReference type="InterPro" id="IPR026590">
    <property type="entry name" value="Ssirtuin_cat_dom"/>
</dbReference>
<dbReference type="InterPro" id="IPR029035">
    <property type="entry name" value="DHS-like_NAD/FAD-binding_dom"/>
</dbReference>
<evidence type="ECO:0000256" key="3">
    <source>
        <dbReference type="ARBA" id="ARBA00023027"/>
    </source>
</evidence>
<dbReference type="STRING" id="385682.SAMN05444380_1227"/>
<dbReference type="NCBIfam" id="NF001753">
    <property type="entry name" value="PRK00481.1-3"/>
    <property type="match status" value="1"/>
</dbReference>
<dbReference type="EMBL" id="FONA01000022">
    <property type="protein sequence ID" value="SFE89948.1"/>
    <property type="molecule type" value="Genomic_DNA"/>
</dbReference>
<feature type="binding site" evidence="4">
    <location>
        <position position="131"/>
    </location>
    <ligand>
        <name>Zn(2+)</name>
        <dbReference type="ChEBI" id="CHEBI:29105"/>
    </ligand>
</feature>
<dbReference type="InterPro" id="IPR003000">
    <property type="entry name" value="Sirtuin"/>
</dbReference>
<feature type="binding site" evidence="4">
    <location>
        <position position="128"/>
    </location>
    <ligand>
        <name>Zn(2+)</name>
        <dbReference type="ChEBI" id="CHEBI:29105"/>
    </ligand>
</feature>
<keyword evidence="4" id="KW-0862">Zinc</keyword>
<evidence type="ECO:0000256" key="4">
    <source>
        <dbReference type="PROSITE-ProRule" id="PRU00236"/>
    </source>
</evidence>
<dbReference type="Pfam" id="PF02146">
    <property type="entry name" value="SIR2"/>
    <property type="match status" value="1"/>
</dbReference>
<proteinExistence type="predicted"/>
<evidence type="ECO:0000256" key="1">
    <source>
        <dbReference type="ARBA" id="ARBA00012928"/>
    </source>
</evidence>
<evidence type="ECO:0000259" key="5">
    <source>
        <dbReference type="PROSITE" id="PS50305"/>
    </source>
</evidence>
<dbReference type="PROSITE" id="PS50305">
    <property type="entry name" value="SIRTUIN"/>
    <property type="match status" value="1"/>
</dbReference>
<dbReference type="PANTHER" id="PTHR11085:SF10">
    <property type="entry name" value="NAD-DEPENDENT PROTEIN DEACYLASE SIRTUIN-5, MITOCHONDRIAL-RELATED"/>
    <property type="match status" value="1"/>
</dbReference>